<dbReference type="Proteomes" id="UP000199076">
    <property type="component" value="Unassembled WGS sequence"/>
</dbReference>
<dbReference type="GO" id="GO:0016763">
    <property type="term" value="F:pentosyltransferase activity"/>
    <property type="evidence" value="ECO:0007669"/>
    <property type="project" value="TreeGrafter"/>
</dbReference>
<evidence type="ECO:0000259" key="9">
    <source>
        <dbReference type="Pfam" id="PF13231"/>
    </source>
</evidence>
<evidence type="ECO:0000256" key="3">
    <source>
        <dbReference type="ARBA" id="ARBA00022676"/>
    </source>
</evidence>
<evidence type="ECO:0000256" key="6">
    <source>
        <dbReference type="ARBA" id="ARBA00022989"/>
    </source>
</evidence>
<dbReference type="STRING" id="660518.SAMN05216218_11712"/>
<keyword evidence="4 11" id="KW-0808">Transferase</keyword>
<dbReference type="InterPro" id="IPR038731">
    <property type="entry name" value="RgtA/B/C-like"/>
</dbReference>
<sequence>MASGTTDLRSRTWRVGVVAVAAVAAVAVWLLATRLFPYHSLNHDEAVYLQQAAMLLEGQLFLSPPVADVFHPWFFVVDGSQLYSKYSPVVPALFAVGQLLGAVRLALAGIAAANVALVALVVRELFDRRTGLVAALFVLASPLFLIDSAVFLPYAPTTMLNLTFLYAYLRADRTGGRRWAGAAGAAVGLAFFARPYTAVLFAAPVIGHALWTLYRDRRDALPRQIVTAVFGLVGVALSLGYNAVITGSPLVFPYQEFAPEDGLGFGHHEILGHEVNYTVGLALRSNALVLEQLTTTWLAGGLLGVGVALGGIAVAVRRGLSARQGIIVGQIGTIVGGNVYFWGNYNILGVLDRTGDGLIASHGPYYHFDLLLPFGAFAAVGGLALLDAVRRVADERGEPRAVRAVVVAVALVSVAMLGGVTATNAERPVEMNALATETYDRAYHPFEERSFDDALVFLPTPYGDWLNHPFQALRNDPGFDGPAVYAMDERPFAVVDAYPDRTLYRYTVRGEWEPYSGAPRGARIQPVDHAAGETVTLNATVGLPSTYRSVSATLTADEESFTVVARNATDPTTARIRFDDGRVRLGGPNWPTHSVPYDEREEVSLTLFVDKGPGASFSYRFETPVSHEGGRVRALTPRIERCVAIGECGGDAGYVPDIAPDWATVRTDLTAREDNR</sequence>
<dbReference type="Pfam" id="PF25230">
    <property type="entry name" value="DUF7846"/>
    <property type="match status" value="1"/>
</dbReference>
<feature type="transmembrane region" description="Helical" evidence="8">
    <location>
        <begin position="92"/>
        <end position="120"/>
    </location>
</feature>
<dbReference type="PANTHER" id="PTHR33908">
    <property type="entry name" value="MANNOSYLTRANSFERASE YKCB-RELATED"/>
    <property type="match status" value="1"/>
</dbReference>
<keyword evidence="3 11" id="KW-0328">Glycosyltransferase</keyword>
<evidence type="ECO:0000256" key="7">
    <source>
        <dbReference type="ARBA" id="ARBA00023136"/>
    </source>
</evidence>
<feature type="domain" description="DUF7846" evidence="10">
    <location>
        <begin position="454"/>
        <end position="622"/>
    </location>
</feature>
<dbReference type="GO" id="GO:0005886">
    <property type="term" value="C:plasma membrane"/>
    <property type="evidence" value="ECO:0007669"/>
    <property type="project" value="UniProtKB-SubCell"/>
</dbReference>
<dbReference type="InterPro" id="IPR057168">
    <property type="entry name" value="DUF7846"/>
</dbReference>
<keyword evidence="12" id="KW-1185">Reference proteome</keyword>
<keyword evidence="2" id="KW-1003">Cell membrane</keyword>
<reference evidence="12" key="1">
    <citation type="submission" date="2016-10" db="EMBL/GenBank/DDBJ databases">
        <authorList>
            <person name="Varghese N."/>
            <person name="Submissions S."/>
        </authorList>
    </citation>
    <scope>NUCLEOTIDE SEQUENCE [LARGE SCALE GENOMIC DNA]</scope>
    <source>
        <strain evidence="12">IBRC-M 10760</strain>
    </source>
</reference>
<name>A0A1G7S4J7_9EURY</name>
<feature type="domain" description="Glycosyltransferase RgtA/B/C/D-like" evidence="9">
    <location>
        <begin position="97"/>
        <end position="235"/>
    </location>
</feature>
<feature type="transmembrane region" description="Helical" evidence="8">
    <location>
        <begin position="325"/>
        <end position="345"/>
    </location>
</feature>
<evidence type="ECO:0000313" key="11">
    <source>
        <dbReference type="EMBL" id="SDG17379.1"/>
    </source>
</evidence>
<feature type="transmembrane region" description="Helical" evidence="8">
    <location>
        <begin position="196"/>
        <end position="213"/>
    </location>
</feature>
<dbReference type="Pfam" id="PF13231">
    <property type="entry name" value="PMT_2"/>
    <property type="match status" value="1"/>
</dbReference>
<evidence type="ECO:0000259" key="10">
    <source>
        <dbReference type="Pfam" id="PF25230"/>
    </source>
</evidence>
<evidence type="ECO:0000256" key="1">
    <source>
        <dbReference type="ARBA" id="ARBA00004651"/>
    </source>
</evidence>
<evidence type="ECO:0000256" key="4">
    <source>
        <dbReference type="ARBA" id="ARBA00022679"/>
    </source>
</evidence>
<feature type="transmembrane region" description="Helical" evidence="8">
    <location>
        <begin position="225"/>
        <end position="244"/>
    </location>
</feature>
<evidence type="ECO:0000256" key="8">
    <source>
        <dbReference type="SAM" id="Phobius"/>
    </source>
</evidence>
<organism evidence="11 12">
    <name type="scientific">Halorientalis regularis</name>
    <dbReference type="NCBI Taxonomy" id="660518"/>
    <lineage>
        <taxon>Archaea</taxon>
        <taxon>Methanobacteriati</taxon>
        <taxon>Methanobacteriota</taxon>
        <taxon>Stenosarchaea group</taxon>
        <taxon>Halobacteria</taxon>
        <taxon>Halobacteriales</taxon>
        <taxon>Haloarculaceae</taxon>
        <taxon>Halorientalis</taxon>
    </lineage>
</organism>
<dbReference type="EMBL" id="FNBK01000017">
    <property type="protein sequence ID" value="SDG17379.1"/>
    <property type="molecule type" value="Genomic_DNA"/>
</dbReference>
<dbReference type="InterPro" id="IPR050297">
    <property type="entry name" value="LipidA_mod_glycosyltrf_83"/>
</dbReference>
<keyword evidence="7 8" id="KW-0472">Membrane</keyword>
<evidence type="ECO:0000256" key="2">
    <source>
        <dbReference type="ARBA" id="ARBA00022475"/>
    </source>
</evidence>
<feature type="transmembrane region" description="Helical" evidence="8">
    <location>
        <begin position="365"/>
        <end position="389"/>
    </location>
</feature>
<dbReference type="PANTHER" id="PTHR33908:SF11">
    <property type="entry name" value="MEMBRANE PROTEIN"/>
    <property type="match status" value="1"/>
</dbReference>
<evidence type="ECO:0000256" key="5">
    <source>
        <dbReference type="ARBA" id="ARBA00022692"/>
    </source>
</evidence>
<dbReference type="AlphaFoldDB" id="A0A1G7S4J7"/>
<feature type="transmembrane region" description="Helical" evidence="8">
    <location>
        <begin position="132"/>
        <end position="155"/>
    </location>
</feature>
<dbReference type="GO" id="GO:0008610">
    <property type="term" value="P:lipid biosynthetic process"/>
    <property type="evidence" value="ECO:0007669"/>
    <property type="project" value="UniProtKB-ARBA"/>
</dbReference>
<gene>
    <name evidence="11" type="ORF">SAMN05216218_11712</name>
</gene>
<dbReference type="RefSeq" id="WP_092694770.1">
    <property type="nucleotide sequence ID" value="NZ_FNBK01000017.1"/>
</dbReference>
<keyword evidence="6 8" id="KW-1133">Transmembrane helix</keyword>
<feature type="transmembrane region" description="Helical" evidence="8">
    <location>
        <begin position="401"/>
        <end position="422"/>
    </location>
</feature>
<comment type="subcellular location">
    <subcellularLocation>
        <location evidence="1">Cell membrane</location>
        <topology evidence="1">Multi-pass membrane protein</topology>
    </subcellularLocation>
</comment>
<keyword evidence="5 8" id="KW-0812">Transmembrane</keyword>
<feature type="transmembrane region" description="Helical" evidence="8">
    <location>
        <begin position="297"/>
        <end position="316"/>
    </location>
</feature>
<feature type="transmembrane region" description="Helical" evidence="8">
    <location>
        <begin position="12"/>
        <end position="32"/>
    </location>
</feature>
<dbReference type="OrthoDB" id="157326at2157"/>
<protein>
    <submittedName>
        <fullName evidence="11">Dolichyl-phosphate-mannose-protein mannosyltransferase</fullName>
    </submittedName>
</protein>
<evidence type="ECO:0000313" key="12">
    <source>
        <dbReference type="Proteomes" id="UP000199076"/>
    </source>
</evidence>
<proteinExistence type="predicted"/>
<accession>A0A1G7S4J7</accession>